<keyword evidence="2" id="KW-1185">Reference proteome</keyword>
<evidence type="ECO:0000313" key="2">
    <source>
        <dbReference type="Proteomes" id="UP000243686"/>
    </source>
</evidence>
<dbReference type="AlphaFoldDB" id="A0A1S8WTZ1"/>
<organism evidence="1 2">
    <name type="scientific">Opisthorchis viverrini</name>
    <name type="common">Southeast Asian liver fluke</name>
    <dbReference type="NCBI Taxonomy" id="6198"/>
    <lineage>
        <taxon>Eukaryota</taxon>
        <taxon>Metazoa</taxon>
        <taxon>Spiralia</taxon>
        <taxon>Lophotrochozoa</taxon>
        <taxon>Platyhelminthes</taxon>
        <taxon>Trematoda</taxon>
        <taxon>Digenea</taxon>
        <taxon>Opisthorchiida</taxon>
        <taxon>Opisthorchiata</taxon>
        <taxon>Opisthorchiidae</taxon>
        <taxon>Opisthorchis</taxon>
    </lineage>
</organism>
<dbReference type="Proteomes" id="UP000243686">
    <property type="component" value="Unassembled WGS sequence"/>
</dbReference>
<evidence type="ECO:0000313" key="1">
    <source>
        <dbReference type="EMBL" id="OON17907.1"/>
    </source>
</evidence>
<dbReference type="EMBL" id="KV894732">
    <property type="protein sequence ID" value="OON17907.1"/>
    <property type="molecule type" value="Genomic_DNA"/>
</dbReference>
<proteinExistence type="predicted"/>
<accession>A0A1S8WTZ1</accession>
<protein>
    <submittedName>
        <fullName evidence="1">Uncharacterized protein</fullName>
    </submittedName>
</protein>
<sequence length="159" mass="18731">MKAKQFLKFRIKLHQYQVDHEEEALTPDSDFLTKLFSSEQFNGLDDDHLKSIAPRLSKAYLQHLIQAKDEWERSASLIEFLMEAHCGQLQLFNNSTFRPERTHHLKYSNTNSPQTKTYRLHDSCCLTQSIRFGRTMILHINRWPLLKDVELESVVSPDK</sequence>
<gene>
    <name evidence="1" type="ORF">X801_06247</name>
</gene>
<name>A0A1S8WTZ1_OPIVI</name>
<reference evidence="1 2" key="1">
    <citation type="submission" date="2015-03" db="EMBL/GenBank/DDBJ databases">
        <title>Draft genome of the nematode, Opisthorchis viverrini.</title>
        <authorList>
            <person name="Mitreva M."/>
        </authorList>
    </citation>
    <scope>NUCLEOTIDE SEQUENCE [LARGE SCALE GENOMIC DNA]</scope>
    <source>
        <strain evidence="1">Khon Kaen</strain>
    </source>
</reference>